<proteinExistence type="predicted"/>
<evidence type="ECO:0000313" key="2">
    <source>
        <dbReference type="EMBL" id="MBL0683767.1"/>
    </source>
</evidence>
<dbReference type="EMBL" id="JAERQJ010000003">
    <property type="protein sequence ID" value="MBL0683767.1"/>
    <property type="molecule type" value="Genomic_DNA"/>
</dbReference>
<organism evidence="2 3">
    <name type="scientific">Aquimarina mytili</name>
    <dbReference type="NCBI Taxonomy" id="874423"/>
    <lineage>
        <taxon>Bacteria</taxon>
        <taxon>Pseudomonadati</taxon>
        <taxon>Bacteroidota</taxon>
        <taxon>Flavobacteriia</taxon>
        <taxon>Flavobacteriales</taxon>
        <taxon>Flavobacteriaceae</taxon>
        <taxon>Aquimarina</taxon>
    </lineage>
</organism>
<reference evidence="2" key="1">
    <citation type="submission" date="2021-01" db="EMBL/GenBank/DDBJ databases">
        <authorList>
            <person name="Zhong Y.L."/>
        </authorList>
    </citation>
    <scope>NUCLEOTIDE SEQUENCE</scope>
    <source>
        <strain evidence="2">KCTC 23302</strain>
    </source>
</reference>
<keyword evidence="1" id="KW-0812">Transmembrane</keyword>
<accession>A0A936ZT09</accession>
<dbReference type="AlphaFoldDB" id="A0A936ZT09"/>
<evidence type="ECO:0000256" key="1">
    <source>
        <dbReference type="SAM" id="Phobius"/>
    </source>
</evidence>
<dbReference type="Proteomes" id="UP000651057">
    <property type="component" value="Unassembled WGS sequence"/>
</dbReference>
<protein>
    <recommendedName>
        <fullName evidence="4">Tetratricopeptide repeat protein</fullName>
    </recommendedName>
</protein>
<dbReference type="InterPro" id="IPR011990">
    <property type="entry name" value="TPR-like_helical_dom_sf"/>
</dbReference>
<keyword evidence="3" id="KW-1185">Reference proteome</keyword>
<evidence type="ECO:0008006" key="4">
    <source>
        <dbReference type="Google" id="ProtNLM"/>
    </source>
</evidence>
<name>A0A936ZT09_9FLAO</name>
<keyword evidence="1" id="KW-1133">Transmembrane helix</keyword>
<gene>
    <name evidence="2" type="ORF">JJQ60_09590</name>
</gene>
<dbReference type="SUPFAM" id="SSF48452">
    <property type="entry name" value="TPR-like"/>
    <property type="match status" value="1"/>
</dbReference>
<evidence type="ECO:0000313" key="3">
    <source>
        <dbReference type="Proteomes" id="UP000651057"/>
    </source>
</evidence>
<feature type="transmembrane region" description="Helical" evidence="1">
    <location>
        <begin position="101"/>
        <end position="123"/>
    </location>
</feature>
<dbReference type="Gene3D" id="1.25.40.10">
    <property type="entry name" value="Tetratricopeptide repeat domain"/>
    <property type="match status" value="1"/>
</dbReference>
<keyword evidence="1" id="KW-0472">Membrane</keyword>
<dbReference type="RefSeq" id="WP_201919071.1">
    <property type="nucleotide sequence ID" value="NZ_BAABAX010000005.1"/>
</dbReference>
<sequence length="266" mass="30490">MDENIYQKIEAYLGGDMTTEAINEFEEIMANDPELQKAVKLSSEINHHLNNESWLSIDSIESNEAKQELEEYIKSDQAAKLKTNIQEAGNRFKKKRSTTNIRYLISAIAAVLVIGLLLNNLVFKQESLDDFYKTYYSTNDLPSLVKRGADKEALNTAITEFKNEEYEKAILSFRAFQEKSKENAPLLDAYIGFSYLKLNKTNDALKSFDALLTSDSIDSSKALWYKSLVYMKIGDTERLREILSQITTDPENFNYDKAIQILEKLE</sequence>
<comment type="caution">
    <text evidence="2">The sequence shown here is derived from an EMBL/GenBank/DDBJ whole genome shotgun (WGS) entry which is preliminary data.</text>
</comment>